<gene>
    <name evidence="2" type="ORF">RF11_03224</name>
</gene>
<sequence>MDILCTLFFIILLLNVNSREIQSLSDISNNFLERRGDLEKWFRVDKPHYQKWEPVDEWDSQLLKEYPEYKSLLNSKVRRKADGTDYKRNEFRIFEIENNGKYYYPVFKFDTKAGSESRTIKLDKILEKKPFENPN</sequence>
<keyword evidence="1" id="KW-0732">Signal</keyword>
<protein>
    <submittedName>
        <fullName evidence="2">Uncharacterized protein</fullName>
    </submittedName>
</protein>
<reference evidence="2 3" key="1">
    <citation type="journal article" date="2014" name="Genome Biol. Evol.">
        <title>The genome of the myxosporean Thelohanellus kitauei shows adaptations to nutrient acquisition within its fish host.</title>
        <authorList>
            <person name="Yang Y."/>
            <person name="Xiong J."/>
            <person name="Zhou Z."/>
            <person name="Huo F."/>
            <person name="Miao W."/>
            <person name="Ran C."/>
            <person name="Liu Y."/>
            <person name="Zhang J."/>
            <person name="Feng J."/>
            <person name="Wang M."/>
            <person name="Wang M."/>
            <person name="Wang L."/>
            <person name="Yao B."/>
        </authorList>
    </citation>
    <scope>NUCLEOTIDE SEQUENCE [LARGE SCALE GENOMIC DNA]</scope>
    <source>
        <strain evidence="2">Wuqing</strain>
    </source>
</reference>
<evidence type="ECO:0000313" key="2">
    <source>
        <dbReference type="EMBL" id="KII64169.1"/>
    </source>
</evidence>
<dbReference type="AlphaFoldDB" id="A0A0C2IFT9"/>
<comment type="caution">
    <text evidence="2">The sequence shown here is derived from an EMBL/GenBank/DDBJ whole genome shotgun (WGS) entry which is preliminary data.</text>
</comment>
<evidence type="ECO:0000256" key="1">
    <source>
        <dbReference type="SAM" id="SignalP"/>
    </source>
</evidence>
<organism evidence="2 3">
    <name type="scientific">Thelohanellus kitauei</name>
    <name type="common">Myxosporean</name>
    <dbReference type="NCBI Taxonomy" id="669202"/>
    <lineage>
        <taxon>Eukaryota</taxon>
        <taxon>Metazoa</taxon>
        <taxon>Cnidaria</taxon>
        <taxon>Myxozoa</taxon>
        <taxon>Myxosporea</taxon>
        <taxon>Bivalvulida</taxon>
        <taxon>Platysporina</taxon>
        <taxon>Myxobolidae</taxon>
        <taxon>Thelohanellus</taxon>
    </lineage>
</organism>
<accession>A0A0C2IFT9</accession>
<proteinExistence type="predicted"/>
<name>A0A0C2IFT9_THEKT</name>
<feature type="chain" id="PRO_5002150457" evidence="1">
    <location>
        <begin position="19"/>
        <end position="135"/>
    </location>
</feature>
<keyword evidence="3" id="KW-1185">Reference proteome</keyword>
<feature type="signal peptide" evidence="1">
    <location>
        <begin position="1"/>
        <end position="18"/>
    </location>
</feature>
<dbReference type="EMBL" id="JWZT01004411">
    <property type="protein sequence ID" value="KII64169.1"/>
    <property type="molecule type" value="Genomic_DNA"/>
</dbReference>
<evidence type="ECO:0000313" key="3">
    <source>
        <dbReference type="Proteomes" id="UP000031668"/>
    </source>
</evidence>
<dbReference type="Proteomes" id="UP000031668">
    <property type="component" value="Unassembled WGS sequence"/>
</dbReference>